<dbReference type="STRING" id="571298.SAMN04488026_106513"/>
<feature type="domain" description="Multidrug resistance protein MdtA-like C-terminal permuted SH3" evidence="3">
    <location>
        <begin position="304"/>
        <end position="358"/>
    </location>
</feature>
<dbReference type="InterPro" id="IPR058627">
    <property type="entry name" value="MdtA-like_C"/>
</dbReference>
<dbReference type="Pfam" id="PF25967">
    <property type="entry name" value="RND-MFP_C"/>
    <property type="match status" value="1"/>
</dbReference>
<reference evidence="4 5" key="1">
    <citation type="submission" date="2016-10" db="EMBL/GenBank/DDBJ databases">
        <authorList>
            <person name="de Groot N.N."/>
        </authorList>
    </citation>
    <scope>NUCLEOTIDE SEQUENCE [LARGE SCALE GENOMIC DNA]</scope>
    <source>
        <strain evidence="4 5">DSM 25294</strain>
    </source>
</reference>
<dbReference type="PANTHER" id="PTHR30469">
    <property type="entry name" value="MULTIDRUG RESISTANCE PROTEIN MDTA"/>
    <property type="match status" value="1"/>
</dbReference>
<protein>
    <submittedName>
        <fullName evidence="4">RND family efflux transporter, MFP subunit</fullName>
    </submittedName>
</protein>
<keyword evidence="5" id="KW-1185">Reference proteome</keyword>
<evidence type="ECO:0000313" key="4">
    <source>
        <dbReference type="EMBL" id="SDL04391.1"/>
    </source>
</evidence>
<dbReference type="Pfam" id="PF25954">
    <property type="entry name" value="Beta-barrel_RND_2"/>
    <property type="match status" value="1"/>
</dbReference>
<dbReference type="Gene3D" id="2.40.50.100">
    <property type="match status" value="1"/>
</dbReference>
<dbReference type="Gene3D" id="2.40.30.170">
    <property type="match status" value="1"/>
</dbReference>
<accession>A0A1G9GUP5</accession>
<comment type="similarity">
    <text evidence="1">Belongs to the membrane fusion protein (MFP) (TC 8.A.1) family.</text>
</comment>
<evidence type="ECO:0000259" key="2">
    <source>
        <dbReference type="Pfam" id="PF25954"/>
    </source>
</evidence>
<name>A0A1G9GUP5_9RHOB</name>
<dbReference type="GO" id="GO:0015562">
    <property type="term" value="F:efflux transmembrane transporter activity"/>
    <property type="evidence" value="ECO:0007669"/>
    <property type="project" value="TreeGrafter"/>
</dbReference>
<dbReference type="SUPFAM" id="SSF111369">
    <property type="entry name" value="HlyD-like secretion proteins"/>
    <property type="match status" value="1"/>
</dbReference>
<dbReference type="GO" id="GO:1990281">
    <property type="term" value="C:efflux pump complex"/>
    <property type="evidence" value="ECO:0007669"/>
    <property type="project" value="TreeGrafter"/>
</dbReference>
<gene>
    <name evidence="4" type="ORF">SAMN04488026_106513</name>
</gene>
<dbReference type="OrthoDB" id="9813967at2"/>
<feature type="domain" description="CusB-like beta-barrel" evidence="2">
    <location>
        <begin position="224"/>
        <end position="294"/>
    </location>
</feature>
<evidence type="ECO:0000259" key="3">
    <source>
        <dbReference type="Pfam" id="PF25967"/>
    </source>
</evidence>
<dbReference type="Gene3D" id="1.10.287.470">
    <property type="entry name" value="Helix hairpin bin"/>
    <property type="match status" value="1"/>
</dbReference>
<evidence type="ECO:0000256" key="1">
    <source>
        <dbReference type="ARBA" id="ARBA00009477"/>
    </source>
</evidence>
<dbReference type="EMBL" id="FNEK01000065">
    <property type="protein sequence ID" value="SDL04391.1"/>
    <property type="molecule type" value="Genomic_DNA"/>
</dbReference>
<dbReference type="Proteomes" id="UP000199382">
    <property type="component" value="Unassembled WGS sequence"/>
</dbReference>
<organism evidence="4 5">
    <name type="scientific">Aliiruegeria lutimaris</name>
    <dbReference type="NCBI Taxonomy" id="571298"/>
    <lineage>
        <taxon>Bacteria</taxon>
        <taxon>Pseudomonadati</taxon>
        <taxon>Pseudomonadota</taxon>
        <taxon>Alphaproteobacteria</taxon>
        <taxon>Rhodobacterales</taxon>
        <taxon>Roseobacteraceae</taxon>
        <taxon>Aliiruegeria</taxon>
    </lineage>
</organism>
<dbReference type="InterPro" id="IPR058792">
    <property type="entry name" value="Beta-barrel_RND_2"/>
</dbReference>
<evidence type="ECO:0000313" key="5">
    <source>
        <dbReference type="Proteomes" id="UP000199382"/>
    </source>
</evidence>
<dbReference type="PANTHER" id="PTHR30469:SF18">
    <property type="entry name" value="RESISTANCE-NODULATION-CELL DIVISION (RND) EFFLUX MEMBRANE FUSION PROTEIN-RELATED"/>
    <property type="match status" value="1"/>
</dbReference>
<dbReference type="AlphaFoldDB" id="A0A1G9GUP5"/>
<dbReference type="NCBIfam" id="TIGR01730">
    <property type="entry name" value="RND_mfp"/>
    <property type="match status" value="1"/>
</dbReference>
<sequence>MRPGVLIASTIAGLGLAAGSAVLLPEHLSRTGARAAVPQQEAIQPVARTVFVTAVQMSRGSSVRSFPATIAAETESQLAFRVAGKVGAKMVSVGDRIAAGDVIAKLDDTDFQLQLESAEAELSAARIALATETENLTRIESLKSGGWATDRATDLGTAATEEARSRLLRAERNVQLARNQIGYATLRAAEDGVVTHEFVEVGQVVAAGQPIVEAANDGEREAVIAIPEALLSDSRDADATVELWSSPEKRLTAVLTELSPVADPVTRTFQARYRLEDPTGSAALGMSATVWLSRDGQARRAELPLAALHYRDSGASVWVVGPNERIESRDVTIAGFGADTVRISDGLSENEKVVVLGAHKLTDGEPVRPVLTGERS</sequence>
<dbReference type="InterPro" id="IPR006143">
    <property type="entry name" value="RND_pump_MFP"/>
</dbReference>
<dbReference type="Gene3D" id="2.40.420.20">
    <property type="match status" value="1"/>
</dbReference>
<proteinExistence type="inferred from homology"/>